<reference evidence="1 2" key="1">
    <citation type="journal article" date="2023" name="Microbiol. Spectr.">
        <title>Symbiosis of Carpenter Bees with Uncharacterized Lactic Acid Bacteria Showing NAD Auxotrophy.</title>
        <authorList>
            <person name="Kawasaki S."/>
            <person name="Ozawa K."/>
            <person name="Mori T."/>
            <person name="Yamamoto A."/>
            <person name="Ito M."/>
            <person name="Ohkuma M."/>
            <person name="Sakamoto M."/>
            <person name="Matsutani M."/>
        </authorList>
    </citation>
    <scope>NUCLEOTIDE SEQUENCE [LARGE SCALE GENOMIC DNA]</scope>
    <source>
        <strain evidence="1 2">Kim32-2</strain>
    </source>
</reference>
<dbReference type="EMBL" id="AP026803">
    <property type="protein sequence ID" value="BDR60980.1"/>
    <property type="molecule type" value="Genomic_DNA"/>
</dbReference>
<dbReference type="SUPFAM" id="SSF50814">
    <property type="entry name" value="Lipocalins"/>
    <property type="match status" value="1"/>
</dbReference>
<dbReference type="RefSeq" id="WP_317637217.1">
    <property type="nucleotide sequence ID" value="NZ_AP026803.1"/>
</dbReference>
<keyword evidence="2" id="KW-1185">Reference proteome</keyword>
<dbReference type="Pfam" id="PF09148">
    <property type="entry name" value="DUF1934"/>
    <property type="match status" value="1"/>
</dbReference>
<dbReference type="Proteomes" id="UP001321741">
    <property type="component" value="Chromosome"/>
</dbReference>
<accession>A0ABN6SKY8</accession>
<gene>
    <name evidence="1" type="ORF">KIM322_12410</name>
</gene>
<protein>
    <recommendedName>
        <fullName evidence="3">DUF1934 domain-containing protein</fullName>
    </recommendedName>
</protein>
<evidence type="ECO:0000313" key="2">
    <source>
        <dbReference type="Proteomes" id="UP001321741"/>
    </source>
</evidence>
<name>A0ABN6SKY8_9LACO</name>
<evidence type="ECO:0000313" key="1">
    <source>
        <dbReference type="EMBL" id="BDR60980.1"/>
    </source>
</evidence>
<evidence type="ECO:0008006" key="3">
    <source>
        <dbReference type="Google" id="ProtNLM"/>
    </source>
</evidence>
<proteinExistence type="predicted"/>
<dbReference type="InterPro" id="IPR015231">
    <property type="entry name" value="DUF1934"/>
</dbReference>
<dbReference type="InterPro" id="IPR012674">
    <property type="entry name" value="Calycin"/>
</dbReference>
<sequence>MTKIKVDFISQITQENESATFQKTGIGELNQAAGVTRVAYLEEGRVPVKVLIRQDDVIIRRGSDNTDYSQLHFKRGEQKACRYVAQGYQMDLKSQTKVIEFFTKNDGTQQLQIEYDLFSGLYLVGNYVVTLIFT</sequence>
<dbReference type="Gene3D" id="2.40.128.20">
    <property type="match status" value="1"/>
</dbReference>
<organism evidence="1 2">
    <name type="scientific">Lactobacillus xylocopicola</name>
    <dbReference type="NCBI Taxonomy" id="2976676"/>
    <lineage>
        <taxon>Bacteria</taxon>
        <taxon>Bacillati</taxon>
        <taxon>Bacillota</taxon>
        <taxon>Bacilli</taxon>
        <taxon>Lactobacillales</taxon>
        <taxon>Lactobacillaceae</taxon>
        <taxon>Lactobacillus</taxon>
    </lineage>
</organism>